<dbReference type="PANTHER" id="PTHR11804">
    <property type="entry name" value="PROTEASE M3 THIMET OLIGOPEPTIDASE-RELATED"/>
    <property type="match status" value="1"/>
</dbReference>
<evidence type="ECO:0000256" key="3">
    <source>
        <dbReference type="ARBA" id="ARBA00022801"/>
    </source>
</evidence>
<evidence type="ECO:0000256" key="1">
    <source>
        <dbReference type="ARBA" id="ARBA00022670"/>
    </source>
</evidence>
<evidence type="ECO:0000313" key="9">
    <source>
        <dbReference type="EMBL" id="MDT8975221.1"/>
    </source>
</evidence>
<name>A0AAJ2JR53_9BACL</name>
<keyword evidence="5 6" id="KW-0482">Metalloprotease</keyword>
<keyword evidence="4 6" id="KW-0862">Zinc</keyword>
<proteinExistence type="inferred from homology"/>
<dbReference type="InterPro" id="IPR001567">
    <property type="entry name" value="Pept_M3A_M3B_dom"/>
</dbReference>
<dbReference type="InterPro" id="IPR013647">
    <property type="entry name" value="OligopepF_N_dom"/>
</dbReference>
<dbReference type="SUPFAM" id="SSF55486">
    <property type="entry name" value="Metalloproteases ('zincins'), catalytic domain"/>
    <property type="match status" value="1"/>
</dbReference>
<dbReference type="CDD" id="cd09609">
    <property type="entry name" value="M3B_PepF"/>
    <property type="match status" value="1"/>
</dbReference>
<dbReference type="PANTHER" id="PTHR11804:SF45">
    <property type="entry name" value="SIMILAR TO OLIGOENDOPEPTIDASE"/>
    <property type="match status" value="1"/>
</dbReference>
<dbReference type="Proteomes" id="UP001250538">
    <property type="component" value="Unassembled WGS sequence"/>
</dbReference>
<comment type="function">
    <text evidence="6">Has oligopeptidase activity and degrades a variety of small bioactive peptides.</text>
</comment>
<evidence type="ECO:0000259" key="7">
    <source>
        <dbReference type="Pfam" id="PF01432"/>
    </source>
</evidence>
<dbReference type="Gene3D" id="1.20.140.70">
    <property type="entry name" value="Oligopeptidase f, N-terminal domain"/>
    <property type="match status" value="1"/>
</dbReference>
<evidence type="ECO:0000313" key="10">
    <source>
        <dbReference type="Proteomes" id="UP001250538"/>
    </source>
</evidence>
<comment type="cofactor">
    <cofactor evidence="6">
        <name>Zn(2+)</name>
        <dbReference type="ChEBI" id="CHEBI:29105"/>
    </cofactor>
    <text evidence="6">Binds 1 zinc ion.</text>
</comment>
<reference evidence="10" key="1">
    <citation type="submission" date="2023-09" db="EMBL/GenBank/DDBJ databases">
        <title>Paenibacillus sp. chi10 Genome sequencing and assembly.</title>
        <authorList>
            <person name="Kim I."/>
        </authorList>
    </citation>
    <scope>NUCLEOTIDE SEQUENCE [LARGE SCALE GENOMIC DNA]</scope>
    <source>
        <strain evidence="10">chi10</strain>
    </source>
</reference>
<dbReference type="AlphaFoldDB" id="A0AAJ2JR53"/>
<dbReference type="EMBL" id="JAVYAA010000001">
    <property type="protein sequence ID" value="MDT8975221.1"/>
    <property type="molecule type" value="Genomic_DNA"/>
</dbReference>
<protein>
    <recommendedName>
        <fullName evidence="6">Oligopeptidase F</fullName>
        <ecNumber evidence="6">3.4.24.-</ecNumber>
    </recommendedName>
</protein>
<dbReference type="GO" id="GO:0004222">
    <property type="term" value="F:metalloendopeptidase activity"/>
    <property type="evidence" value="ECO:0007669"/>
    <property type="project" value="UniProtKB-UniRule"/>
</dbReference>
<dbReference type="InterPro" id="IPR004438">
    <property type="entry name" value="Peptidase_M3B"/>
</dbReference>
<dbReference type="Gene3D" id="1.10.1370.20">
    <property type="entry name" value="Oligoendopeptidase f, C-terminal domain"/>
    <property type="match status" value="1"/>
</dbReference>
<evidence type="ECO:0000256" key="2">
    <source>
        <dbReference type="ARBA" id="ARBA00022723"/>
    </source>
</evidence>
<dbReference type="InterPro" id="IPR034009">
    <property type="entry name" value="M3B_PepF_4"/>
</dbReference>
<evidence type="ECO:0000256" key="4">
    <source>
        <dbReference type="ARBA" id="ARBA00022833"/>
    </source>
</evidence>
<dbReference type="InterPro" id="IPR042088">
    <property type="entry name" value="OligoPept_F_C"/>
</dbReference>
<accession>A0AAJ2JR53</accession>
<dbReference type="GO" id="GO:0006508">
    <property type="term" value="P:proteolysis"/>
    <property type="evidence" value="ECO:0007669"/>
    <property type="project" value="UniProtKB-KW"/>
</dbReference>
<dbReference type="EC" id="3.4.24.-" evidence="6"/>
<dbReference type="GO" id="GO:0046872">
    <property type="term" value="F:metal ion binding"/>
    <property type="evidence" value="ECO:0007669"/>
    <property type="project" value="UniProtKB-UniRule"/>
</dbReference>
<dbReference type="Pfam" id="PF08439">
    <property type="entry name" value="Peptidase_M3_N"/>
    <property type="match status" value="1"/>
</dbReference>
<evidence type="ECO:0000256" key="6">
    <source>
        <dbReference type="RuleBase" id="RU368091"/>
    </source>
</evidence>
<evidence type="ECO:0000259" key="8">
    <source>
        <dbReference type="Pfam" id="PF08439"/>
    </source>
</evidence>
<feature type="domain" description="Oligopeptidase F N-terminal" evidence="8">
    <location>
        <begin position="117"/>
        <end position="186"/>
    </location>
</feature>
<dbReference type="RefSeq" id="WP_315743155.1">
    <property type="nucleotide sequence ID" value="NZ_JAVYAA010000001.1"/>
</dbReference>
<dbReference type="NCBIfam" id="TIGR00181">
    <property type="entry name" value="pepF"/>
    <property type="match status" value="1"/>
</dbReference>
<feature type="domain" description="Peptidase M3A/M3B catalytic" evidence="7">
    <location>
        <begin position="209"/>
        <end position="588"/>
    </location>
</feature>
<evidence type="ECO:0000256" key="5">
    <source>
        <dbReference type="ARBA" id="ARBA00023049"/>
    </source>
</evidence>
<keyword evidence="2 6" id="KW-0479">Metal-binding</keyword>
<gene>
    <name evidence="9" type="primary">pepF</name>
    <name evidence="9" type="ORF">RQP50_03055</name>
</gene>
<keyword evidence="3 6" id="KW-0378">Hydrolase</keyword>
<keyword evidence="1 6" id="KW-0645">Protease</keyword>
<organism evidence="9 10">
    <name type="scientific">Paenibacillus suaedae</name>
    <dbReference type="NCBI Taxonomy" id="3077233"/>
    <lineage>
        <taxon>Bacteria</taxon>
        <taxon>Bacillati</taxon>
        <taxon>Bacillota</taxon>
        <taxon>Bacilli</taxon>
        <taxon>Bacillales</taxon>
        <taxon>Paenibacillaceae</taxon>
        <taxon>Paenibacillus</taxon>
    </lineage>
</organism>
<dbReference type="InterPro" id="IPR045090">
    <property type="entry name" value="Pept_M3A_M3B"/>
</dbReference>
<comment type="similarity">
    <text evidence="6">Belongs to the peptidase M3B family.</text>
</comment>
<keyword evidence="10" id="KW-1185">Reference proteome</keyword>
<dbReference type="Pfam" id="PF01432">
    <property type="entry name" value="Peptidase_M3"/>
    <property type="match status" value="1"/>
</dbReference>
<comment type="caution">
    <text evidence="9">The sequence shown here is derived from an EMBL/GenBank/DDBJ whole genome shotgun (WGS) entry which is preliminary data.</text>
</comment>
<sequence length="604" mass="68732">MATQATRMKRSEVPLEATWRLEDLFESEAKWLEELQAITADLSSVTRFTGKLHEGAGTLLACLEAMDVIWSRAQLCGSYAHLRLTEDSTNPVNQGNNSRAQDMMAEVSVALSFFESEFSDMSDDALPAYYEEEPKLLEFKPYLDQIASKKPYRLSSETELTLAALDNVLGAPYKIYNQIKLSDMSFESITDQEGTTYPLSFALFENRYVESPNTYLRREAFRSFSETLHSYRNGVAASYATEVKKQVVLAKLRGYDHVTDMLLHKQQVTQQMYHAILDTIQAELAPHMRKWAKLKKRVLGLEELRFSDLKAPFDPEYDPEVSFETAAQQVVEALQVMGPEYMAIMQDAIQNRWIDYADNVGKSTGAFCSSIYDSHSYILMTWTGSMRGAFTLAHELGHAGHFMLAHKHQRISNTRPSLYFIEAPSTMNEMLLADYLFRQSSNDPRMRRWIITQLLNTYYHNFVTHLLEGEMQRRVYELASQGEPLTADLLSQLKGQVQSDFWGDAVMMDPGSELTWMRQPHYYMSLYPYTYSAGLTASTAAAKRIREEGQPAVERWLTALKAGGSLPPLELMKLAGVDMSDTNTIREAVSYVGELVDELISLYE</sequence>
<dbReference type="GO" id="GO:0006518">
    <property type="term" value="P:peptide metabolic process"/>
    <property type="evidence" value="ECO:0007669"/>
    <property type="project" value="TreeGrafter"/>
</dbReference>